<evidence type="ECO:0000256" key="1">
    <source>
        <dbReference type="SAM" id="MobiDB-lite"/>
    </source>
</evidence>
<dbReference type="EMBL" id="JAEPRE010000116">
    <property type="protein sequence ID" value="KAG2232319.1"/>
    <property type="molecule type" value="Genomic_DNA"/>
</dbReference>
<gene>
    <name evidence="2" type="ORF">INT48_009340</name>
</gene>
<sequence length="21" mass="2146">MASVLPKHSGTSAFRSVSAVL</sequence>
<feature type="region of interest" description="Disordered" evidence="1">
    <location>
        <begin position="1"/>
        <end position="21"/>
    </location>
</feature>
<feature type="non-terminal residue" evidence="2">
    <location>
        <position position="21"/>
    </location>
</feature>
<dbReference type="Proteomes" id="UP000613177">
    <property type="component" value="Unassembled WGS sequence"/>
</dbReference>
<keyword evidence="3" id="KW-1185">Reference proteome</keyword>
<name>A0A8H7SKS8_9FUNG</name>
<evidence type="ECO:0000313" key="3">
    <source>
        <dbReference type="Proteomes" id="UP000613177"/>
    </source>
</evidence>
<protein>
    <submittedName>
        <fullName evidence="2">Uncharacterized protein</fullName>
    </submittedName>
</protein>
<proteinExistence type="predicted"/>
<accession>A0A8H7SKS8</accession>
<reference evidence="2" key="1">
    <citation type="submission" date="2021-01" db="EMBL/GenBank/DDBJ databases">
        <title>Metabolic potential, ecology and presence of endohyphal bacteria is reflected in genomic diversity of Mucoromycotina.</title>
        <authorList>
            <person name="Muszewska A."/>
            <person name="Okrasinska A."/>
            <person name="Steczkiewicz K."/>
            <person name="Drgas O."/>
            <person name="Orlowska M."/>
            <person name="Perlinska-Lenart U."/>
            <person name="Aleksandrzak-Piekarczyk T."/>
            <person name="Szatraj K."/>
            <person name="Zielenkiewicz U."/>
            <person name="Pilsyk S."/>
            <person name="Malc E."/>
            <person name="Mieczkowski P."/>
            <person name="Kruszewska J.S."/>
            <person name="Biernat P."/>
            <person name="Pawlowska J."/>
        </authorList>
    </citation>
    <scope>NUCLEOTIDE SEQUENCE</scope>
    <source>
        <strain evidence="2">WA0000018081</strain>
    </source>
</reference>
<organism evidence="2 3">
    <name type="scientific">Thamnidium elegans</name>
    <dbReference type="NCBI Taxonomy" id="101142"/>
    <lineage>
        <taxon>Eukaryota</taxon>
        <taxon>Fungi</taxon>
        <taxon>Fungi incertae sedis</taxon>
        <taxon>Mucoromycota</taxon>
        <taxon>Mucoromycotina</taxon>
        <taxon>Mucoromycetes</taxon>
        <taxon>Mucorales</taxon>
        <taxon>Mucorineae</taxon>
        <taxon>Mucoraceae</taxon>
        <taxon>Thamnidium</taxon>
    </lineage>
</organism>
<comment type="caution">
    <text evidence="2">The sequence shown here is derived from an EMBL/GenBank/DDBJ whole genome shotgun (WGS) entry which is preliminary data.</text>
</comment>
<dbReference type="AlphaFoldDB" id="A0A8H7SKS8"/>
<evidence type="ECO:0000313" key="2">
    <source>
        <dbReference type="EMBL" id="KAG2232319.1"/>
    </source>
</evidence>